<keyword evidence="1" id="KW-0812">Transmembrane</keyword>
<sequence length="413" mass="48182">MSEEEEEEYFNINAERQPIFSNIEDRQQHKQQNKQVLLNLGVFALLTAISSLIFMGWLSKKSREDQKPNILPFHNPNDRSQLLCPLNTSFDTSQFNCQPCSLNCEYCYHEYNQRCVQCVHPYKLKSNYCVEDCVSMDNVCINTTSELLNLYNYSIVDLGTELRVNQLFQVEIHTHLFENVYVIFPPLGQSFNFFYDHIKLPELAQQLNATLFVFSTPYTEVLQLQEISDSMEEEEFRYVERIHEFIIPYLSQNTKTINIIGLGEMLFFAHRLSTHIVKKLPESIEANITVILMQTLQMPLFETPNLSLLKLQHLLAYIDQGWDISHKENKSNLIANNEDDLSQQIQQFLLHTSFNNLVNPSYNMKINVVIISERGCNDIQSLYQDGFNAKNFQQIFLDDDHLATQFAKLISLQ</sequence>
<comment type="caution">
    <text evidence="2">The sequence shown here is derived from an EMBL/GenBank/DDBJ whole genome shotgun (WGS) entry which is preliminary data.</text>
</comment>
<evidence type="ECO:0000313" key="3">
    <source>
        <dbReference type="Proteomes" id="UP000692954"/>
    </source>
</evidence>
<dbReference type="InterPro" id="IPR006212">
    <property type="entry name" value="Furin_repeat"/>
</dbReference>
<organism evidence="2 3">
    <name type="scientific">Paramecium sonneborni</name>
    <dbReference type="NCBI Taxonomy" id="65129"/>
    <lineage>
        <taxon>Eukaryota</taxon>
        <taxon>Sar</taxon>
        <taxon>Alveolata</taxon>
        <taxon>Ciliophora</taxon>
        <taxon>Intramacronucleata</taxon>
        <taxon>Oligohymenophorea</taxon>
        <taxon>Peniculida</taxon>
        <taxon>Parameciidae</taxon>
        <taxon>Paramecium</taxon>
    </lineage>
</organism>
<keyword evidence="3" id="KW-1185">Reference proteome</keyword>
<protein>
    <submittedName>
        <fullName evidence="2">Uncharacterized protein</fullName>
    </submittedName>
</protein>
<keyword evidence="1" id="KW-0472">Membrane</keyword>
<dbReference type="Proteomes" id="UP000692954">
    <property type="component" value="Unassembled WGS sequence"/>
</dbReference>
<dbReference type="EMBL" id="CAJJDN010000055">
    <property type="protein sequence ID" value="CAD8089998.1"/>
    <property type="molecule type" value="Genomic_DNA"/>
</dbReference>
<name>A0A8S1NBL1_9CILI</name>
<gene>
    <name evidence="2" type="ORF">PSON_ATCC_30995.1.T0550095</name>
</gene>
<evidence type="ECO:0000313" key="2">
    <source>
        <dbReference type="EMBL" id="CAD8089998.1"/>
    </source>
</evidence>
<dbReference type="OrthoDB" id="292518at2759"/>
<accession>A0A8S1NBL1</accession>
<dbReference type="AlphaFoldDB" id="A0A8S1NBL1"/>
<proteinExistence type="predicted"/>
<keyword evidence="1" id="KW-1133">Transmembrane helix</keyword>
<dbReference type="CDD" id="cd00064">
    <property type="entry name" value="FU"/>
    <property type="match status" value="1"/>
</dbReference>
<feature type="transmembrane region" description="Helical" evidence="1">
    <location>
        <begin position="36"/>
        <end position="58"/>
    </location>
</feature>
<evidence type="ECO:0000256" key="1">
    <source>
        <dbReference type="SAM" id="Phobius"/>
    </source>
</evidence>
<reference evidence="2" key="1">
    <citation type="submission" date="2021-01" db="EMBL/GenBank/DDBJ databases">
        <authorList>
            <consortium name="Genoscope - CEA"/>
            <person name="William W."/>
        </authorList>
    </citation>
    <scope>NUCLEOTIDE SEQUENCE</scope>
</reference>